<keyword evidence="2" id="KW-1185">Reference proteome</keyword>
<evidence type="ECO:0000313" key="2">
    <source>
        <dbReference type="Proteomes" id="UP000694864"/>
    </source>
</evidence>
<evidence type="ECO:0000259" key="1">
    <source>
        <dbReference type="Pfam" id="PF03478"/>
    </source>
</evidence>
<dbReference type="Proteomes" id="UP000694864">
    <property type="component" value="Chromosome 8"/>
</dbReference>
<sequence>MSRLLRFSKLSPLNNVMKGSSFRWCSSSTTTKNPYLMYTISVKEIPDGSHKADGLLFDPAREKLFTVRDKSVPKDLLNSSLVGSSQGWGIFYDTSDEVLRVSDFLNPLAFKSNPKVIPLPSLTTLPFDPTQIEFVRNVAMSSDSPSEEEDFLVAIKLPGSEIGVYRHGRDLPWTHFELPFTCLDKSNLAYSKTDQCFYLPGPGGNCLCSFDFHDNLNVRELLFRDLPEFSMSEFELLKAYSREEHWVESSSGERFLVQWYSYDSQLEHRDPRFMVFREEETIDSKYMCYTEDIGDICIFLSNSHPFCVEASSCPGLQPNAIYIISSHHFAVYDLDTKKCRHFEKPKGGPIKAPFIPHWIPPYSI</sequence>
<name>A0ABM0T9E5_CAMSA</name>
<evidence type="ECO:0000313" key="3">
    <source>
        <dbReference type="RefSeq" id="XP_010422869.1"/>
    </source>
</evidence>
<dbReference type="GeneID" id="104708078"/>
<dbReference type="RefSeq" id="XP_010422869.1">
    <property type="nucleotide sequence ID" value="XM_010424567.2"/>
</dbReference>
<reference evidence="2" key="1">
    <citation type="journal article" date="2014" name="Nat. Commun.">
        <title>The emerging biofuel crop Camelina sativa retains a highly undifferentiated hexaploid genome structure.</title>
        <authorList>
            <person name="Kagale S."/>
            <person name="Koh C."/>
            <person name="Nixon J."/>
            <person name="Bollina V."/>
            <person name="Clarke W.E."/>
            <person name="Tuteja R."/>
            <person name="Spillane C."/>
            <person name="Robinson S.J."/>
            <person name="Links M.G."/>
            <person name="Clarke C."/>
            <person name="Higgins E.E."/>
            <person name="Huebert T."/>
            <person name="Sharpe A.G."/>
            <person name="Parkin I.A."/>
        </authorList>
    </citation>
    <scope>NUCLEOTIDE SEQUENCE [LARGE SCALE GENOMIC DNA]</scope>
    <source>
        <strain evidence="2">cv. DH55</strain>
    </source>
</reference>
<proteinExistence type="predicted"/>
<feature type="domain" description="KIB1-4 beta-propeller" evidence="1">
    <location>
        <begin position="58"/>
        <end position="333"/>
    </location>
</feature>
<accession>A0ABM0T9E5</accession>
<dbReference type="PANTHER" id="PTHR44259:SF89">
    <property type="entry name" value="DUF295 DOMAIN-CONTAINING PROTEIN-RELATED"/>
    <property type="match status" value="1"/>
</dbReference>
<protein>
    <submittedName>
        <fullName evidence="3">Uncharacterized protein LOC104708078</fullName>
    </submittedName>
</protein>
<dbReference type="PANTHER" id="PTHR44259">
    <property type="entry name" value="OS07G0183000 PROTEIN-RELATED"/>
    <property type="match status" value="1"/>
</dbReference>
<dbReference type="InterPro" id="IPR005174">
    <property type="entry name" value="KIB1-4_b-propeller"/>
</dbReference>
<reference evidence="3" key="2">
    <citation type="submission" date="2025-08" db="UniProtKB">
        <authorList>
            <consortium name="RefSeq"/>
        </authorList>
    </citation>
    <scope>IDENTIFICATION</scope>
    <source>
        <tissue evidence="3">Leaf</tissue>
    </source>
</reference>
<dbReference type="InterPro" id="IPR050942">
    <property type="entry name" value="F-box_BR-signaling"/>
</dbReference>
<gene>
    <name evidence="3" type="primary">LOC104708078</name>
</gene>
<dbReference type="Pfam" id="PF03478">
    <property type="entry name" value="Beta-prop_KIB1-4"/>
    <property type="match status" value="1"/>
</dbReference>
<organism evidence="2 3">
    <name type="scientific">Camelina sativa</name>
    <name type="common">False flax</name>
    <name type="synonym">Myagrum sativum</name>
    <dbReference type="NCBI Taxonomy" id="90675"/>
    <lineage>
        <taxon>Eukaryota</taxon>
        <taxon>Viridiplantae</taxon>
        <taxon>Streptophyta</taxon>
        <taxon>Embryophyta</taxon>
        <taxon>Tracheophyta</taxon>
        <taxon>Spermatophyta</taxon>
        <taxon>Magnoliopsida</taxon>
        <taxon>eudicotyledons</taxon>
        <taxon>Gunneridae</taxon>
        <taxon>Pentapetalae</taxon>
        <taxon>rosids</taxon>
        <taxon>malvids</taxon>
        <taxon>Brassicales</taxon>
        <taxon>Brassicaceae</taxon>
        <taxon>Camelineae</taxon>
        <taxon>Camelina</taxon>
    </lineage>
</organism>